<organism evidence="4 5">
    <name type="scientific">Reticulomyxa filosa</name>
    <dbReference type="NCBI Taxonomy" id="46433"/>
    <lineage>
        <taxon>Eukaryota</taxon>
        <taxon>Sar</taxon>
        <taxon>Rhizaria</taxon>
        <taxon>Retaria</taxon>
        <taxon>Foraminifera</taxon>
        <taxon>Monothalamids</taxon>
        <taxon>Reticulomyxidae</taxon>
        <taxon>Reticulomyxa</taxon>
    </lineage>
</organism>
<accession>X6L865</accession>
<dbReference type="OMA" id="LAYCHSE"/>
<feature type="region of interest" description="Disordered" evidence="1">
    <location>
        <begin position="208"/>
        <end position="231"/>
    </location>
</feature>
<dbReference type="PROSITE" id="PS00108">
    <property type="entry name" value="PROTEIN_KINASE_ST"/>
    <property type="match status" value="1"/>
</dbReference>
<evidence type="ECO:0000256" key="2">
    <source>
        <dbReference type="SAM" id="Phobius"/>
    </source>
</evidence>
<dbReference type="Gene3D" id="1.10.510.10">
    <property type="entry name" value="Transferase(Phosphotransferase) domain 1"/>
    <property type="match status" value="1"/>
</dbReference>
<feature type="domain" description="Protein kinase" evidence="3">
    <location>
        <begin position="1"/>
        <end position="184"/>
    </location>
</feature>
<dbReference type="PANTHER" id="PTHR24347">
    <property type="entry name" value="SERINE/THREONINE-PROTEIN KINASE"/>
    <property type="match status" value="1"/>
</dbReference>
<dbReference type="GO" id="GO:0005524">
    <property type="term" value="F:ATP binding"/>
    <property type="evidence" value="ECO:0007669"/>
    <property type="project" value="InterPro"/>
</dbReference>
<feature type="transmembrane region" description="Helical" evidence="2">
    <location>
        <begin position="106"/>
        <end position="125"/>
    </location>
</feature>
<evidence type="ECO:0000313" key="5">
    <source>
        <dbReference type="Proteomes" id="UP000023152"/>
    </source>
</evidence>
<feature type="compositionally biased region" description="Basic and acidic residues" evidence="1">
    <location>
        <begin position="208"/>
        <end position="222"/>
    </location>
</feature>
<feature type="non-terminal residue" evidence="4">
    <location>
        <position position="1"/>
    </location>
</feature>
<evidence type="ECO:0000259" key="3">
    <source>
        <dbReference type="PROSITE" id="PS50011"/>
    </source>
</evidence>
<keyword evidence="2" id="KW-0472">Membrane</keyword>
<dbReference type="Proteomes" id="UP000023152">
    <property type="component" value="Unassembled WGS sequence"/>
</dbReference>
<dbReference type="AlphaFoldDB" id="X6L865"/>
<dbReference type="SUPFAM" id="SSF56112">
    <property type="entry name" value="Protein kinase-like (PK-like)"/>
    <property type="match status" value="1"/>
</dbReference>
<dbReference type="EMBL" id="ASPP01049016">
    <property type="protein sequence ID" value="ETN97665.1"/>
    <property type="molecule type" value="Genomic_DNA"/>
</dbReference>
<comment type="caution">
    <text evidence="4">The sequence shown here is derived from an EMBL/GenBank/DDBJ whole genome shotgun (WGS) entry which is preliminary data.</text>
</comment>
<dbReference type="SMART" id="SM00220">
    <property type="entry name" value="S_TKc"/>
    <property type="match status" value="1"/>
</dbReference>
<dbReference type="PROSITE" id="PS50011">
    <property type="entry name" value="PROTEIN_KINASE_DOM"/>
    <property type="match status" value="1"/>
</dbReference>
<keyword evidence="5" id="KW-1185">Reference proteome</keyword>
<sequence>VVEFCDGGDVFERVVNLKKFGEVDATRVIRQVASDLQHLHEQEFVHRDLKPDNVMYLTKAQDSSINHRLWPVWRLQRRPCTTPCGTSHYAAPEVLGNHPYGIQSDIWSLIIPCYFFIIICVLPPFDPSNNMKNLYHLIKKAKYAFSSPFWDEISDDAKDFVKKCLVLDPKERLTASQVLEHPWVAAASKGEFSEKYLEQLQKWQSTRHQTELHIGDKPKTGDADNVDETEN</sequence>
<dbReference type="InterPro" id="IPR000719">
    <property type="entry name" value="Prot_kinase_dom"/>
</dbReference>
<dbReference type="InterPro" id="IPR008271">
    <property type="entry name" value="Ser/Thr_kinase_AS"/>
</dbReference>
<keyword evidence="2" id="KW-1133">Transmembrane helix</keyword>
<protein>
    <recommendedName>
        <fullName evidence="3">Protein kinase domain-containing protein</fullName>
    </recommendedName>
</protein>
<name>X6L865_RETFI</name>
<evidence type="ECO:0000313" key="4">
    <source>
        <dbReference type="EMBL" id="ETN97665.1"/>
    </source>
</evidence>
<dbReference type="Pfam" id="PF00069">
    <property type="entry name" value="Pkinase"/>
    <property type="match status" value="1"/>
</dbReference>
<keyword evidence="2" id="KW-0812">Transmembrane</keyword>
<dbReference type="GO" id="GO:0004672">
    <property type="term" value="F:protein kinase activity"/>
    <property type="evidence" value="ECO:0007669"/>
    <property type="project" value="InterPro"/>
</dbReference>
<reference evidence="4 5" key="1">
    <citation type="journal article" date="2013" name="Curr. Biol.">
        <title>The Genome of the Foraminiferan Reticulomyxa filosa.</title>
        <authorList>
            <person name="Glockner G."/>
            <person name="Hulsmann N."/>
            <person name="Schleicher M."/>
            <person name="Noegel A.A."/>
            <person name="Eichinger L."/>
            <person name="Gallinger C."/>
            <person name="Pawlowski J."/>
            <person name="Sierra R."/>
            <person name="Euteneuer U."/>
            <person name="Pillet L."/>
            <person name="Moustafa A."/>
            <person name="Platzer M."/>
            <person name="Groth M."/>
            <person name="Szafranski K."/>
            <person name="Schliwa M."/>
        </authorList>
    </citation>
    <scope>NUCLEOTIDE SEQUENCE [LARGE SCALE GENOMIC DNA]</scope>
</reference>
<dbReference type="OrthoDB" id="40902at2759"/>
<proteinExistence type="predicted"/>
<evidence type="ECO:0000256" key="1">
    <source>
        <dbReference type="SAM" id="MobiDB-lite"/>
    </source>
</evidence>
<dbReference type="InterPro" id="IPR011009">
    <property type="entry name" value="Kinase-like_dom_sf"/>
</dbReference>
<gene>
    <name evidence="4" type="ORF">RFI_39864</name>
</gene>